<dbReference type="PANTHER" id="PTHR34776">
    <property type="entry name" value="F17F16.3 PROTEIN"/>
    <property type="match status" value="1"/>
</dbReference>
<dbReference type="AlphaFoldDB" id="A0AAI9E6W4"/>
<feature type="compositionally biased region" description="Acidic residues" evidence="1">
    <location>
        <begin position="71"/>
        <end position="81"/>
    </location>
</feature>
<accession>A0AAI9E6W4</accession>
<feature type="compositionally biased region" description="Polar residues" evidence="1">
    <location>
        <begin position="13"/>
        <end position="24"/>
    </location>
</feature>
<evidence type="ECO:0000313" key="3">
    <source>
        <dbReference type="Proteomes" id="UP001296104"/>
    </source>
</evidence>
<feature type="compositionally biased region" description="Low complexity" evidence="1">
    <location>
        <begin position="109"/>
        <end position="128"/>
    </location>
</feature>
<keyword evidence="3" id="KW-1185">Reference proteome</keyword>
<feature type="region of interest" description="Disordered" evidence="1">
    <location>
        <begin position="360"/>
        <end position="383"/>
    </location>
</feature>
<evidence type="ECO:0000256" key="1">
    <source>
        <dbReference type="SAM" id="MobiDB-lite"/>
    </source>
</evidence>
<reference evidence="2" key="1">
    <citation type="submission" date="2023-11" db="EMBL/GenBank/DDBJ databases">
        <authorList>
            <person name="Alioto T."/>
            <person name="Alioto T."/>
            <person name="Gomez Garrido J."/>
        </authorList>
    </citation>
    <scope>NUCLEOTIDE SEQUENCE</scope>
</reference>
<sequence>MAGTRKSARVAEQGQSASPPSTSKKGTKRKAGDDASPSKAKKEQKTLEETVQSSEPVGDGIEDAKMKEAEGETNGEATEDQPQEKNALEEVKADEGEAGATSKPEESKNAANGDAANGDAANGDAEATAVEEDEEREKAQPSNILEKGIIYFFTRGRVGTDDPNSVQDIQRSFFVLRPLPAGAKLTDGAIQDVGNNRLIALPKKVWPKSGRDRFMAFVEKSKTSMDELKETFFQGSDYSTKTTGTRHTPEVTPIGEGVYALTASGDGQTTTHLTYMLTIPQEIGEVQKDIGLAEKGSFILSTKNPEGSAPSYALPATAEYPKEILEEFGSRGWLPTKPEHINYQNASFLLIGESIDSGSALEPATQDQKKEEKEVPEEELIKLEEEDEERIKNLKGDKTIFEDLGISSKEYPKVKSTW</sequence>
<organism evidence="2 3">
    <name type="scientific">Lecanosticta acicola</name>
    <dbReference type="NCBI Taxonomy" id="111012"/>
    <lineage>
        <taxon>Eukaryota</taxon>
        <taxon>Fungi</taxon>
        <taxon>Dikarya</taxon>
        <taxon>Ascomycota</taxon>
        <taxon>Pezizomycotina</taxon>
        <taxon>Dothideomycetes</taxon>
        <taxon>Dothideomycetidae</taxon>
        <taxon>Mycosphaerellales</taxon>
        <taxon>Mycosphaerellaceae</taxon>
        <taxon>Lecanosticta</taxon>
    </lineage>
</organism>
<dbReference type="PANTHER" id="PTHR34776:SF1">
    <property type="entry name" value="F17F16.3 PROTEIN"/>
    <property type="match status" value="1"/>
</dbReference>
<evidence type="ECO:0000313" key="2">
    <source>
        <dbReference type="EMBL" id="CAK3909852.1"/>
    </source>
</evidence>
<gene>
    <name evidence="2" type="ORF">LECACI_7A002599</name>
</gene>
<protein>
    <recommendedName>
        <fullName evidence="4">BTB domain transcription factor</fullName>
    </recommendedName>
</protein>
<feature type="compositionally biased region" description="Basic and acidic residues" evidence="1">
    <location>
        <begin position="367"/>
        <end position="383"/>
    </location>
</feature>
<proteinExistence type="predicted"/>
<name>A0AAI9E6W4_9PEZI</name>
<feature type="region of interest" description="Disordered" evidence="1">
    <location>
        <begin position="1"/>
        <end position="141"/>
    </location>
</feature>
<evidence type="ECO:0008006" key="4">
    <source>
        <dbReference type="Google" id="ProtNLM"/>
    </source>
</evidence>
<comment type="caution">
    <text evidence="2">The sequence shown here is derived from an EMBL/GenBank/DDBJ whole genome shotgun (WGS) entry which is preliminary data.</text>
</comment>
<dbReference type="Proteomes" id="UP001296104">
    <property type="component" value="Unassembled WGS sequence"/>
</dbReference>
<dbReference type="EMBL" id="CAVMBE010000011">
    <property type="protein sequence ID" value="CAK3909852.1"/>
    <property type="molecule type" value="Genomic_DNA"/>
</dbReference>
<feature type="compositionally biased region" description="Basic and acidic residues" evidence="1">
    <location>
        <begin position="82"/>
        <end position="95"/>
    </location>
</feature>